<reference evidence="3" key="1">
    <citation type="submission" date="2016-11" db="UniProtKB">
        <authorList>
            <consortium name="WormBaseParasite"/>
        </authorList>
    </citation>
    <scope>IDENTIFICATION</scope>
</reference>
<evidence type="ECO:0000256" key="1">
    <source>
        <dbReference type="SAM" id="Phobius"/>
    </source>
</evidence>
<sequence>MNQLCSVVQWAEALGFTIQKVPGSKPPCCSRLVFGEDCEYTVCPTVLELVISEDRRSVFIYGRATMDTEILKIVLCIALFIYGLMEVFLCIMACVRKRRHHPNSKEEAV</sequence>
<name>A0A1I8AQE4_9BILA</name>
<keyword evidence="2" id="KW-1185">Reference proteome</keyword>
<dbReference type="AlphaFoldDB" id="A0A1I8AQE4"/>
<keyword evidence="1" id="KW-1133">Transmembrane helix</keyword>
<accession>A0A1I8AQE4</accession>
<keyword evidence="1" id="KW-0472">Membrane</keyword>
<feature type="transmembrane region" description="Helical" evidence="1">
    <location>
        <begin position="70"/>
        <end position="95"/>
    </location>
</feature>
<dbReference type="Proteomes" id="UP000095287">
    <property type="component" value="Unplaced"/>
</dbReference>
<dbReference type="WBParaSite" id="L893_g8.t1">
    <property type="protein sequence ID" value="L893_g8.t1"/>
    <property type="gene ID" value="L893_g8"/>
</dbReference>
<organism evidence="2 3">
    <name type="scientific">Steinernema glaseri</name>
    <dbReference type="NCBI Taxonomy" id="37863"/>
    <lineage>
        <taxon>Eukaryota</taxon>
        <taxon>Metazoa</taxon>
        <taxon>Ecdysozoa</taxon>
        <taxon>Nematoda</taxon>
        <taxon>Chromadorea</taxon>
        <taxon>Rhabditida</taxon>
        <taxon>Tylenchina</taxon>
        <taxon>Panagrolaimomorpha</taxon>
        <taxon>Strongyloidoidea</taxon>
        <taxon>Steinernematidae</taxon>
        <taxon>Steinernema</taxon>
    </lineage>
</organism>
<evidence type="ECO:0000313" key="3">
    <source>
        <dbReference type="WBParaSite" id="L893_g8.t1"/>
    </source>
</evidence>
<proteinExistence type="predicted"/>
<keyword evidence="1" id="KW-0812">Transmembrane</keyword>
<evidence type="ECO:0000313" key="2">
    <source>
        <dbReference type="Proteomes" id="UP000095287"/>
    </source>
</evidence>
<protein>
    <submittedName>
        <fullName evidence="3">Accessory protein 7b</fullName>
    </submittedName>
</protein>